<dbReference type="PANTHER" id="PTHR42852">
    <property type="entry name" value="THIOL:DISULFIDE INTERCHANGE PROTEIN DSBE"/>
    <property type="match status" value="1"/>
</dbReference>
<protein>
    <submittedName>
        <fullName evidence="6">TlpA disulfide reductase family protein</fullName>
    </submittedName>
</protein>
<dbReference type="SUPFAM" id="SSF52833">
    <property type="entry name" value="Thioredoxin-like"/>
    <property type="match status" value="1"/>
</dbReference>
<dbReference type="Gene3D" id="3.40.30.10">
    <property type="entry name" value="Glutaredoxin"/>
    <property type="match status" value="1"/>
</dbReference>
<evidence type="ECO:0000256" key="4">
    <source>
        <dbReference type="ARBA" id="ARBA00023284"/>
    </source>
</evidence>
<gene>
    <name evidence="6" type="ORF">PP769_14520</name>
</gene>
<dbReference type="InterPro" id="IPR013766">
    <property type="entry name" value="Thioredoxin_domain"/>
</dbReference>
<dbReference type="InterPro" id="IPR000866">
    <property type="entry name" value="AhpC/TSA"/>
</dbReference>
<dbReference type="GO" id="GO:0016209">
    <property type="term" value="F:antioxidant activity"/>
    <property type="evidence" value="ECO:0007669"/>
    <property type="project" value="InterPro"/>
</dbReference>
<dbReference type="CDD" id="cd02966">
    <property type="entry name" value="TlpA_like_family"/>
    <property type="match status" value="1"/>
</dbReference>
<dbReference type="Proteomes" id="UP001302719">
    <property type="component" value="Chromosome"/>
</dbReference>
<dbReference type="InterPro" id="IPR050553">
    <property type="entry name" value="Thioredoxin_ResA/DsbE_sf"/>
</dbReference>
<dbReference type="KEGG" id="nall:PP769_14520"/>
<keyword evidence="2" id="KW-0201">Cytochrome c-type biogenesis</keyword>
<keyword evidence="3" id="KW-1015">Disulfide bond</keyword>
<evidence type="ECO:0000256" key="3">
    <source>
        <dbReference type="ARBA" id="ARBA00023157"/>
    </source>
</evidence>
<dbReference type="GO" id="GO:0030313">
    <property type="term" value="C:cell envelope"/>
    <property type="evidence" value="ECO:0007669"/>
    <property type="project" value="UniProtKB-SubCell"/>
</dbReference>
<reference evidence="6 7" key="1">
    <citation type="submission" date="2023-01" db="EMBL/GenBank/DDBJ databases">
        <title>Cultivation and genomic characterization of new, ubiquitous marine nitrite-oxidizing bacteria from the Nitrospirales.</title>
        <authorList>
            <person name="Mueller A.J."/>
            <person name="Daebeler A."/>
            <person name="Herbold C.W."/>
            <person name="Kirkegaard R.H."/>
            <person name="Daims H."/>
        </authorList>
    </citation>
    <scope>NUCLEOTIDE SEQUENCE [LARGE SCALE GENOMIC DNA]</scope>
    <source>
        <strain evidence="6 7">VA</strain>
    </source>
</reference>
<dbReference type="PROSITE" id="PS51352">
    <property type="entry name" value="THIOREDOXIN_2"/>
    <property type="match status" value="1"/>
</dbReference>
<evidence type="ECO:0000313" key="7">
    <source>
        <dbReference type="Proteomes" id="UP001302719"/>
    </source>
</evidence>
<sequence length="184" mass="20156">MKRNILQVLIVIILILSAGFVVQAGSFFKVGESAPNFSLTGLDGQPLSLDQFKGKVVVLGLFHICEPCLIQSTNLQRVHDAIKDKPVAVIGVNSSGDSLEDVREFLQGFPLKITYPYLLDPEKKTDKLYGGGKFIPNVYVIDQNGLIRWQRVGNFFTDGTLAGHEAILQEVEKLLEAPPASSAM</sequence>
<keyword evidence="4" id="KW-0676">Redox-active center</keyword>
<dbReference type="AlphaFoldDB" id="A0AA96G9B1"/>
<evidence type="ECO:0000259" key="5">
    <source>
        <dbReference type="PROSITE" id="PS51352"/>
    </source>
</evidence>
<dbReference type="InterPro" id="IPR036249">
    <property type="entry name" value="Thioredoxin-like_sf"/>
</dbReference>
<keyword evidence="7" id="KW-1185">Reference proteome</keyword>
<dbReference type="PANTHER" id="PTHR42852:SF6">
    <property type="entry name" value="THIOL:DISULFIDE INTERCHANGE PROTEIN DSBE"/>
    <property type="match status" value="1"/>
</dbReference>
<dbReference type="Pfam" id="PF00578">
    <property type="entry name" value="AhpC-TSA"/>
    <property type="match status" value="1"/>
</dbReference>
<evidence type="ECO:0000256" key="2">
    <source>
        <dbReference type="ARBA" id="ARBA00022748"/>
    </source>
</evidence>
<dbReference type="RefSeq" id="WP_312641372.1">
    <property type="nucleotide sequence ID" value="NZ_CP116967.1"/>
</dbReference>
<organism evidence="6 7">
    <name type="scientific">Candidatus Nitrospira allomarina</name>
    <dbReference type="NCBI Taxonomy" id="3020900"/>
    <lineage>
        <taxon>Bacteria</taxon>
        <taxon>Pseudomonadati</taxon>
        <taxon>Nitrospirota</taxon>
        <taxon>Nitrospiria</taxon>
        <taxon>Nitrospirales</taxon>
        <taxon>Nitrospiraceae</taxon>
        <taxon>Nitrospira</taxon>
    </lineage>
</organism>
<feature type="domain" description="Thioredoxin" evidence="5">
    <location>
        <begin position="28"/>
        <end position="176"/>
    </location>
</feature>
<dbReference type="EMBL" id="CP116967">
    <property type="protein sequence ID" value="WNM57182.1"/>
    <property type="molecule type" value="Genomic_DNA"/>
</dbReference>
<name>A0AA96G9B1_9BACT</name>
<evidence type="ECO:0000313" key="6">
    <source>
        <dbReference type="EMBL" id="WNM57182.1"/>
    </source>
</evidence>
<dbReference type="GO" id="GO:0017004">
    <property type="term" value="P:cytochrome complex assembly"/>
    <property type="evidence" value="ECO:0007669"/>
    <property type="project" value="UniProtKB-KW"/>
</dbReference>
<dbReference type="GO" id="GO:0016491">
    <property type="term" value="F:oxidoreductase activity"/>
    <property type="evidence" value="ECO:0007669"/>
    <property type="project" value="InterPro"/>
</dbReference>
<accession>A0AA96G9B1</accession>
<evidence type="ECO:0000256" key="1">
    <source>
        <dbReference type="ARBA" id="ARBA00004196"/>
    </source>
</evidence>
<proteinExistence type="predicted"/>
<comment type="subcellular location">
    <subcellularLocation>
        <location evidence="1">Cell envelope</location>
    </subcellularLocation>
</comment>